<reference evidence="1" key="1">
    <citation type="submission" date="2019-04" db="EMBL/GenBank/DDBJ databases">
        <authorList>
            <person name="Alioto T."/>
            <person name="Alioto T."/>
        </authorList>
    </citation>
    <scope>NUCLEOTIDE SEQUENCE [LARGE SCALE GENOMIC DNA]</scope>
</reference>
<dbReference type="Proteomes" id="UP000335636">
    <property type="component" value="Unassembled WGS sequence"/>
</dbReference>
<accession>A0A5E4BDC3</accession>
<gene>
    <name evidence="1" type="ORF">MONAX_5E016015</name>
</gene>
<proteinExistence type="predicted"/>
<comment type="caution">
    <text evidence="1">The sequence shown here is derived from an EMBL/GenBank/DDBJ whole genome shotgun (WGS) entry which is preliminary data.</text>
</comment>
<protein>
    <submittedName>
        <fullName evidence="1">Uncharacterized protein</fullName>
    </submittedName>
</protein>
<evidence type="ECO:0000313" key="1">
    <source>
        <dbReference type="EMBL" id="VTJ67355.1"/>
    </source>
</evidence>
<keyword evidence="2" id="KW-1185">Reference proteome</keyword>
<evidence type="ECO:0000313" key="2">
    <source>
        <dbReference type="Proteomes" id="UP000335636"/>
    </source>
</evidence>
<name>A0A5E4BDC3_MARMO</name>
<feature type="non-terminal residue" evidence="1">
    <location>
        <position position="94"/>
    </location>
</feature>
<organism evidence="1 2">
    <name type="scientific">Marmota monax</name>
    <name type="common">Woodchuck</name>
    <dbReference type="NCBI Taxonomy" id="9995"/>
    <lineage>
        <taxon>Eukaryota</taxon>
        <taxon>Metazoa</taxon>
        <taxon>Chordata</taxon>
        <taxon>Craniata</taxon>
        <taxon>Vertebrata</taxon>
        <taxon>Euteleostomi</taxon>
        <taxon>Mammalia</taxon>
        <taxon>Eutheria</taxon>
        <taxon>Euarchontoglires</taxon>
        <taxon>Glires</taxon>
        <taxon>Rodentia</taxon>
        <taxon>Sciuromorpha</taxon>
        <taxon>Sciuridae</taxon>
        <taxon>Xerinae</taxon>
        <taxon>Marmotini</taxon>
        <taxon>Marmota</taxon>
    </lineage>
</organism>
<dbReference type="EMBL" id="CABDUW010000378">
    <property type="protein sequence ID" value="VTJ67355.1"/>
    <property type="molecule type" value="Genomic_DNA"/>
</dbReference>
<sequence>MAAAACEPMARPSLTSISSGELRSLWTCDCELALLPLEQLLRLQPGAFQLRGDQLVVPGPEEPAVARGGFNVFGDGIVRLDGQLYRLSNYIKRW</sequence>
<dbReference type="AlphaFoldDB" id="A0A5E4BDC3"/>